<dbReference type="GO" id="GO:0005886">
    <property type="term" value="C:plasma membrane"/>
    <property type="evidence" value="ECO:0007669"/>
    <property type="project" value="TreeGrafter"/>
</dbReference>
<accession>A0AA46BQ14</accession>
<dbReference type="GO" id="GO:0071972">
    <property type="term" value="F:peptidoglycan L,D-transpeptidase activity"/>
    <property type="evidence" value="ECO:0007669"/>
    <property type="project" value="TreeGrafter"/>
</dbReference>
<gene>
    <name evidence="3" type="primary">pbpA</name>
    <name evidence="3" type="ORF">NCTC7915_02180</name>
</gene>
<dbReference type="Gene3D" id="3.40.710.10">
    <property type="entry name" value="DD-peptidase/beta-lactamase superfamily"/>
    <property type="match status" value="1"/>
</dbReference>
<sequence>MNNPIRRVAILAATMFAALLISTTIIQFFQAQELRDKPNNTRTLLASYATARGSILIGGNEIASSRPVDDQYRYQRVYPKGDLYAHVTGYYSLVYGAGAGLEKAAHDLLSGQASSLIYRRLGDLITGQNPSGATLELTINPAAQKAAEAALGERRGAAVALDPKTGAVLAMVSHPTFDPNSLAGHDRSKVTSAWERFSKAKSNPTINRAIGGNLYPPGSTFKLITAAAALESQKYGTQTQLPGPERLPLPGSSTSLPNAGGGACDNGTVTLARAVQMSCNTAFGYLGQQLGGDAIRSQAAKFGFGEQLKIPMSVTPSTIPKNSDTAQNIQIAIGQFDVRATPMQIAMVAAGIANGGELMKPYLISKTMGADLDVIEETRPQKLSTAVSKETAKKLTQMMEGVVEGGTGTKAQISGVKVAGKSGTAEHGEGRPPHAWFTAFAPANDPQVAVAVVVEDGGVAGSEGGGGKVSAPIAKKIMEAVINR</sequence>
<organism evidence="3 4">
    <name type="scientific">Dermatophilus congolensis</name>
    <dbReference type="NCBI Taxonomy" id="1863"/>
    <lineage>
        <taxon>Bacteria</taxon>
        <taxon>Bacillati</taxon>
        <taxon>Actinomycetota</taxon>
        <taxon>Actinomycetes</taxon>
        <taxon>Micrococcales</taxon>
        <taxon>Dermatophilaceae</taxon>
        <taxon>Dermatophilus</taxon>
    </lineage>
</organism>
<protein>
    <submittedName>
        <fullName evidence="3">Penicillin-binding protein A</fullName>
    </submittedName>
</protein>
<dbReference type="SUPFAM" id="SSF56519">
    <property type="entry name" value="Penicillin binding protein dimerisation domain"/>
    <property type="match status" value="1"/>
</dbReference>
<dbReference type="InterPro" id="IPR036138">
    <property type="entry name" value="PBP_dimer_sf"/>
</dbReference>
<dbReference type="GO" id="GO:0008658">
    <property type="term" value="F:penicillin binding"/>
    <property type="evidence" value="ECO:0007669"/>
    <property type="project" value="InterPro"/>
</dbReference>
<dbReference type="InterPro" id="IPR050515">
    <property type="entry name" value="Beta-lactam/transpept"/>
</dbReference>
<proteinExistence type="predicted"/>
<dbReference type="GO" id="GO:0071555">
    <property type="term" value="P:cell wall organization"/>
    <property type="evidence" value="ECO:0007669"/>
    <property type="project" value="TreeGrafter"/>
</dbReference>
<feature type="domain" description="Penicillin-binding protein transpeptidase" evidence="1">
    <location>
        <begin position="156"/>
        <end position="479"/>
    </location>
</feature>
<feature type="domain" description="Penicillin binding protein A dimerisation" evidence="2">
    <location>
        <begin position="52"/>
        <end position="134"/>
    </location>
</feature>
<evidence type="ECO:0000313" key="4">
    <source>
        <dbReference type="Proteomes" id="UP000254118"/>
    </source>
</evidence>
<dbReference type="InterPro" id="IPR001460">
    <property type="entry name" value="PCN-bd_Tpept"/>
</dbReference>
<comment type="caution">
    <text evidence="3">The sequence shown here is derived from an EMBL/GenBank/DDBJ whole genome shotgun (WGS) entry which is preliminary data.</text>
</comment>
<dbReference type="Gene3D" id="3.90.1310.10">
    <property type="entry name" value="Penicillin-binding protein 2a (Domain 2)"/>
    <property type="match status" value="1"/>
</dbReference>
<dbReference type="SUPFAM" id="SSF56601">
    <property type="entry name" value="beta-lactamase/transpeptidase-like"/>
    <property type="match status" value="1"/>
</dbReference>
<evidence type="ECO:0000259" key="1">
    <source>
        <dbReference type="Pfam" id="PF00905"/>
    </source>
</evidence>
<dbReference type="RefSeq" id="WP_115031966.1">
    <property type="nucleotide sequence ID" value="NZ_UFYA01000001.1"/>
</dbReference>
<dbReference type="InterPro" id="IPR054120">
    <property type="entry name" value="PBPA_dimer"/>
</dbReference>
<dbReference type="InterPro" id="IPR012338">
    <property type="entry name" value="Beta-lactam/transpept-like"/>
</dbReference>
<dbReference type="PANTHER" id="PTHR30627">
    <property type="entry name" value="PEPTIDOGLYCAN D,D-TRANSPEPTIDASE"/>
    <property type="match status" value="1"/>
</dbReference>
<evidence type="ECO:0000259" key="2">
    <source>
        <dbReference type="Pfam" id="PF21922"/>
    </source>
</evidence>
<name>A0AA46BQ14_9MICO</name>
<dbReference type="PANTHER" id="PTHR30627:SF24">
    <property type="entry name" value="PENICILLIN-BINDING PROTEIN 4B"/>
    <property type="match status" value="1"/>
</dbReference>
<reference evidence="3 4" key="1">
    <citation type="submission" date="2018-06" db="EMBL/GenBank/DDBJ databases">
        <authorList>
            <consortium name="Pathogen Informatics"/>
            <person name="Doyle S."/>
        </authorList>
    </citation>
    <scope>NUCLEOTIDE SEQUENCE [LARGE SCALE GENOMIC DNA]</scope>
    <source>
        <strain evidence="3 4">NCTC7915</strain>
    </source>
</reference>
<dbReference type="Pfam" id="PF00905">
    <property type="entry name" value="Transpeptidase"/>
    <property type="match status" value="1"/>
</dbReference>
<dbReference type="Proteomes" id="UP000254118">
    <property type="component" value="Unassembled WGS sequence"/>
</dbReference>
<dbReference type="AlphaFoldDB" id="A0AA46BQ14"/>
<evidence type="ECO:0000313" key="3">
    <source>
        <dbReference type="EMBL" id="STD14876.1"/>
    </source>
</evidence>
<dbReference type="Pfam" id="PF21922">
    <property type="entry name" value="PBP_dimer_2"/>
    <property type="match status" value="1"/>
</dbReference>
<dbReference type="EMBL" id="UFYA01000001">
    <property type="protein sequence ID" value="STD14876.1"/>
    <property type="molecule type" value="Genomic_DNA"/>
</dbReference>